<dbReference type="RefSeq" id="WP_120177537.1">
    <property type="nucleotide sequence ID" value="NZ_AP018786.1"/>
</dbReference>
<dbReference type="InterPro" id="IPR000652">
    <property type="entry name" value="Triosephosphate_isomerase"/>
</dbReference>
<organism evidence="10 11">
    <name type="scientific">Sutterella megalosphaeroides</name>
    <dbReference type="NCBI Taxonomy" id="2494234"/>
    <lineage>
        <taxon>Bacteria</taxon>
        <taxon>Pseudomonadati</taxon>
        <taxon>Pseudomonadota</taxon>
        <taxon>Betaproteobacteria</taxon>
        <taxon>Burkholderiales</taxon>
        <taxon>Sutterellaceae</taxon>
        <taxon>Sutterella</taxon>
    </lineage>
</organism>
<comment type="pathway">
    <text evidence="8 9">Carbohydrate biosynthesis; gluconeogenesis.</text>
</comment>
<comment type="catalytic activity">
    <reaction evidence="8 9">
        <text>D-glyceraldehyde 3-phosphate = dihydroxyacetone phosphate</text>
        <dbReference type="Rhea" id="RHEA:18585"/>
        <dbReference type="ChEBI" id="CHEBI:57642"/>
        <dbReference type="ChEBI" id="CHEBI:59776"/>
        <dbReference type="EC" id="5.3.1.1"/>
    </reaction>
</comment>
<feature type="active site" description="Electrophile" evidence="8">
    <location>
        <position position="94"/>
    </location>
</feature>
<dbReference type="PROSITE" id="PS51440">
    <property type="entry name" value="TIM_2"/>
    <property type="match status" value="1"/>
</dbReference>
<evidence type="ECO:0000256" key="6">
    <source>
        <dbReference type="ARBA" id="ARBA00023152"/>
    </source>
</evidence>
<evidence type="ECO:0000313" key="11">
    <source>
        <dbReference type="Proteomes" id="UP000271003"/>
    </source>
</evidence>
<dbReference type="Proteomes" id="UP000271003">
    <property type="component" value="Chromosome"/>
</dbReference>
<keyword evidence="6 8" id="KW-0324">Glycolysis</keyword>
<feature type="active site" description="Proton acceptor" evidence="8">
    <location>
        <position position="164"/>
    </location>
</feature>
<dbReference type="FunFam" id="3.20.20.70:FF:000016">
    <property type="entry name" value="Triosephosphate isomerase"/>
    <property type="match status" value="1"/>
</dbReference>
<dbReference type="SUPFAM" id="SSF51351">
    <property type="entry name" value="Triosephosphate isomerase (TIM)"/>
    <property type="match status" value="1"/>
</dbReference>
<dbReference type="InterPro" id="IPR013785">
    <property type="entry name" value="Aldolase_TIM"/>
</dbReference>
<dbReference type="PROSITE" id="PS00171">
    <property type="entry name" value="TIM_1"/>
    <property type="match status" value="1"/>
</dbReference>
<feature type="binding site" evidence="8">
    <location>
        <begin position="230"/>
        <end position="231"/>
    </location>
    <ligand>
        <name>substrate</name>
    </ligand>
</feature>
<feature type="binding site" evidence="8">
    <location>
        <position position="170"/>
    </location>
    <ligand>
        <name>substrate</name>
    </ligand>
</feature>
<dbReference type="InterPro" id="IPR022896">
    <property type="entry name" value="TrioseP_Isoase_bac/euk"/>
</dbReference>
<dbReference type="KEGG" id="sutt:SUTMEG_18760"/>
<dbReference type="PANTHER" id="PTHR21139:SF42">
    <property type="entry name" value="TRIOSEPHOSPHATE ISOMERASE"/>
    <property type="match status" value="1"/>
</dbReference>
<dbReference type="EC" id="5.3.1.1" evidence="8 9"/>
<dbReference type="Gene3D" id="3.20.20.70">
    <property type="entry name" value="Aldolase class I"/>
    <property type="match status" value="1"/>
</dbReference>
<keyword evidence="11" id="KW-1185">Reference proteome</keyword>
<sequence>MRDKIVIANWKMNGSREANRAWIESYRATGVRPDCRVVVCAPSVYLAELAPACRELGIELGAEDVNENASGAFTGEVSASMLADVGASWCIVGHSERRHIYGETDNRVAMKALALAKAGLRPIVCLGETLEEREKGMTEAVVLRQLNAVLAVLPPAKWGAVAYEPVWAIGTGRTATPETAQTVHASIRRRLGCYASEGADRLPILYGGSVKPSNARELFRQPDIDGGLIGGAALKAEDFVAVVEAARKGD</sequence>
<evidence type="ECO:0000256" key="5">
    <source>
        <dbReference type="ARBA" id="ARBA00022490"/>
    </source>
</evidence>
<evidence type="ECO:0000256" key="3">
    <source>
        <dbReference type="ARBA" id="ARBA00007422"/>
    </source>
</evidence>
<comment type="pathway">
    <text evidence="2">Carbohydrate metabolism; erythritol degradation.</text>
</comment>
<proteinExistence type="inferred from homology"/>
<feature type="binding site" evidence="8">
    <location>
        <begin position="9"/>
        <end position="11"/>
    </location>
    <ligand>
        <name>substrate</name>
    </ligand>
</feature>
<dbReference type="Pfam" id="PF00121">
    <property type="entry name" value="TIM"/>
    <property type="match status" value="1"/>
</dbReference>
<keyword evidence="7 8" id="KW-0413">Isomerase</keyword>
<reference evidence="10 11" key="1">
    <citation type="journal article" date="2018" name="Int. J. Syst. Evol. Microbiol.">
        <title>Mesosutterella multiformis gen. nov., sp. nov., a member of the family Sutterellaceae and Sutterella megalosphaeroides sp. nov., isolated from human faeces.</title>
        <authorList>
            <person name="Sakamoto M."/>
            <person name="Ikeyama N."/>
            <person name="Kunihiro T."/>
            <person name="Iino T."/>
            <person name="Yuki M."/>
            <person name="Ohkuma M."/>
        </authorList>
    </citation>
    <scope>NUCLEOTIDE SEQUENCE [LARGE SCALE GENOMIC DNA]</scope>
    <source>
        <strain evidence="10 11">6FBBBH3</strain>
    </source>
</reference>
<evidence type="ECO:0000256" key="7">
    <source>
        <dbReference type="ARBA" id="ARBA00023235"/>
    </source>
</evidence>
<gene>
    <name evidence="8 10" type="primary">tpiA</name>
    <name evidence="10" type="ORF">SUTMEG_18760</name>
</gene>
<evidence type="ECO:0000256" key="8">
    <source>
        <dbReference type="HAMAP-Rule" id="MF_00147"/>
    </source>
</evidence>
<keyword evidence="5 8" id="KW-0963">Cytoplasm</keyword>
<keyword evidence="4 8" id="KW-0312">Gluconeogenesis</keyword>
<dbReference type="HAMAP" id="MF_00147_B">
    <property type="entry name" value="TIM_B"/>
    <property type="match status" value="1"/>
</dbReference>
<dbReference type="GO" id="GO:0005829">
    <property type="term" value="C:cytosol"/>
    <property type="evidence" value="ECO:0007669"/>
    <property type="project" value="TreeGrafter"/>
</dbReference>
<accession>A0A2Z6IBM9</accession>
<evidence type="ECO:0000256" key="1">
    <source>
        <dbReference type="ARBA" id="ARBA00004680"/>
    </source>
</evidence>
<dbReference type="CDD" id="cd00311">
    <property type="entry name" value="TIM"/>
    <property type="match status" value="1"/>
</dbReference>
<comment type="similarity">
    <text evidence="3 8 9">Belongs to the triosephosphate isomerase family.</text>
</comment>
<dbReference type="UniPathway" id="UPA00138"/>
<evidence type="ECO:0000313" key="10">
    <source>
        <dbReference type="EMBL" id="BBF23985.1"/>
    </source>
</evidence>
<feature type="binding site" evidence="8">
    <location>
        <position position="209"/>
    </location>
    <ligand>
        <name>substrate</name>
    </ligand>
</feature>
<dbReference type="PANTHER" id="PTHR21139">
    <property type="entry name" value="TRIOSEPHOSPHATE ISOMERASE"/>
    <property type="match status" value="1"/>
</dbReference>
<protein>
    <recommendedName>
        <fullName evidence="8 9">Triosephosphate isomerase</fullName>
        <shortName evidence="8">TIM</shortName>
        <shortName evidence="8">TPI</shortName>
        <ecNumber evidence="8 9">5.3.1.1</ecNumber>
    </recommendedName>
    <alternativeName>
        <fullName evidence="8">Triose-phosphate isomerase</fullName>
    </alternativeName>
</protein>
<dbReference type="NCBIfam" id="TIGR00419">
    <property type="entry name" value="tim"/>
    <property type="match status" value="1"/>
</dbReference>
<dbReference type="EMBL" id="AP018786">
    <property type="protein sequence ID" value="BBF23985.1"/>
    <property type="molecule type" value="Genomic_DNA"/>
</dbReference>
<comment type="subunit">
    <text evidence="8 9">Homodimer.</text>
</comment>
<evidence type="ECO:0000256" key="4">
    <source>
        <dbReference type="ARBA" id="ARBA00022432"/>
    </source>
</evidence>
<dbReference type="UniPathway" id="UPA00109">
    <property type="reaction ID" value="UER00189"/>
</dbReference>
<comment type="subcellular location">
    <subcellularLocation>
        <location evidence="8 9">Cytoplasm</location>
    </subcellularLocation>
</comment>
<comment type="pathway">
    <text evidence="1 8 9">Carbohydrate degradation; glycolysis; D-glyceraldehyde 3-phosphate from glycerone phosphate: step 1/1.</text>
</comment>
<dbReference type="InterPro" id="IPR035990">
    <property type="entry name" value="TIM_sf"/>
</dbReference>
<evidence type="ECO:0000256" key="9">
    <source>
        <dbReference type="RuleBase" id="RU363013"/>
    </source>
</evidence>
<dbReference type="GO" id="GO:0006096">
    <property type="term" value="P:glycolytic process"/>
    <property type="evidence" value="ECO:0007669"/>
    <property type="project" value="UniProtKB-UniRule"/>
</dbReference>
<dbReference type="GO" id="GO:0046166">
    <property type="term" value="P:glyceraldehyde-3-phosphate biosynthetic process"/>
    <property type="evidence" value="ECO:0007669"/>
    <property type="project" value="TreeGrafter"/>
</dbReference>
<dbReference type="InterPro" id="IPR020861">
    <property type="entry name" value="Triosephosphate_isomerase_AS"/>
</dbReference>
<dbReference type="GO" id="GO:0006094">
    <property type="term" value="P:gluconeogenesis"/>
    <property type="evidence" value="ECO:0007669"/>
    <property type="project" value="UniProtKB-UniRule"/>
</dbReference>
<name>A0A2Z6IBM9_9BURK</name>
<dbReference type="AlphaFoldDB" id="A0A2Z6IBM9"/>
<evidence type="ECO:0000256" key="2">
    <source>
        <dbReference type="ARBA" id="ARBA00004939"/>
    </source>
</evidence>
<comment type="function">
    <text evidence="8">Involved in the gluconeogenesis. Catalyzes stereospecifically the conversion of dihydroxyacetone phosphate (DHAP) to D-glyceraldehyde-3-phosphate (G3P).</text>
</comment>
<dbReference type="GO" id="GO:0019563">
    <property type="term" value="P:glycerol catabolic process"/>
    <property type="evidence" value="ECO:0007669"/>
    <property type="project" value="TreeGrafter"/>
</dbReference>
<dbReference type="GO" id="GO:0004807">
    <property type="term" value="F:triose-phosphate isomerase activity"/>
    <property type="evidence" value="ECO:0007669"/>
    <property type="project" value="UniProtKB-UniRule"/>
</dbReference>
<dbReference type="OrthoDB" id="9809429at2"/>